<dbReference type="Pfam" id="PF01585">
    <property type="entry name" value="G-patch"/>
    <property type="match status" value="1"/>
</dbReference>
<dbReference type="Pfam" id="PF17780">
    <property type="entry name" value="OCRE"/>
    <property type="match status" value="1"/>
</dbReference>
<proteinExistence type="predicted"/>
<dbReference type="CDD" id="cd16074">
    <property type="entry name" value="OCRE"/>
    <property type="match status" value="1"/>
</dbReference>
<evidence type="ECO:0000313" key="6">
    <source>
        <dbReference type="EMBL" id="CAG1863076.1"/>
    </source>
</evidence>
<dbReference type="PANTHER" id="PTHR13948:SF38">
    <property type="entry name" value="D111_G-PATCH DOMAIN-CONTAINING PROTEIN"/>
    <property type="match status" value="1"/>
</dbReference>
<dbReference type="EMBL" id="HG996467">
    <property type="protein sequence ID" value="CAG1863076.1"/>
    <property type="molecule type" value="Genomic_DNA"/>
</dbReference>
<dbReference type="PROSITE" id="PS50174">
    <property type="entry name" value="G_PATCH"/>
    <property type="match status" value="1"/>
</dbReference>
<comment type="subcellular location">
    <subcellularLocation>
        <location evidence="1">Nucleus</location>
    </subcellularLocation>
</comment>
<feature type="domain" description="G-patch" evidence="5">
    <location>
        <begin position="372"/>
        <end position="418"/>
    </location>
</feature>
<gene>
    <name evidence="6" type="ORF">GSMUA_79710.1</name>
</gene>
<accession>A0A8D7B9D5</accession>
<evidence type="ECO:0000256" key="3">
    <source>
        <dbReference type="ARBA" id="ARBA00023242"/>
    </source>
</evidence>
<sequence length="423" mass="46795">MAGPEQDDGCGGEFERDRQTHASSSFVWDDGSKLYYHASSGFYHDPSAGWYYSSRDGLYYTFEDGRYIPLPCDEKGKETHALENARCDSPWTTQDKACMCYPKNPTADGMVCPPSEWLEETLIDLYLSGCSNRNAHADVSSTCLQTDDASSEEKNWQAQYGQVVRSDDEGMPCFPVVDLWDWEMVTKPVKKSNIVSKLIGRTVRCSNKLHPSVSAGGLVKTAAIDAVHLDLVHVASGKVYRLRSPNRRYLASISTFDSSNPTKDWGFPDLYANFQSVVFHTLDPKCQSYLANEVIGEVSSSMIDKVPNTLEKHQNFTYKDRAAARRTLYGDFSIGPGQKDTENRSFDEASSPSRYSSAEDAAAEAINMSFGSGSYARRILENMGWNDGEGLGNSRKGILEPLRAVGNKGCAGLGWSDSLRHAS</sequence>
<evidence type="ECO:0000259" key="5">
    <source>
        <dbReference type="PROSITE" id="PS50174"/>
    </source>
</evidence>
<dbReference type="GO" id="GO:0003723">
    <property type="term" value="F:RNA binding"/>
    <property type="evidence" value="ECO:0007669"/>
    <property type="project" value="UniProtKB-KW"/>
</dbReference>
<feature type="region of interest" description="Disordered" evidence="4">
    <location>
        <begin position="333"/>
        <end position="358"/>
    </location>
</feature>
<organism evidence="6">
    <name type="scientific">Musa acuminata subsp. malaccensis</name>
    <name type="common">Wild banana</name>
    <name type="synonym">Musa malaccensis</name>
    <dbReference type="NCBI Taxonomy" id="214687"/>
    <lineage>
        <taxon>Eukaryota</taxon>
        <taxon>Viridiplantae</taxon>
        <taxon>Streptophyta</taxon>
        <taxon>Embryophyta</taxon>
        <taxon>Tracheophyta</taxon>
        <taxon>Spermatophyta</taxon>
        <taxon>Magnoliopsida</taxon>
        <taxon>Liliopsida</taxon>
        <taxon>Zingiberales</taxon>
        <taxon>Musaceae</taxon>
        <taxon>Musa</taxon>
    </lineage>
</organism>
<evidence type="ECO:0000256" key="2">
    <source>
        <dbReference type="ARBA" id="ARBA00022884"/>
    </source>
</evidence>
<protein>
    <submittedName>
        <fullName evidence="6">(wild Malaysian banana) hypothetical protein</fullName>
    </submittedName>
</protein>
<dbReference type="InterPro" id="IPR000467">
    <property type="entry name" value="G_patch_dom"/>
</dbReference>
<keyword evidence="3" id="KW-0539">Nucleus</keyword>
<dbReference type="InterPro" id="IPR041591">
    <property type="entry name" value="OCRE"/>
</dbReference>
<dbReference type="PANTHER" id="PTHR13948">
    <property type="entry name" value="RNA-BINDING PROTEIN"/>
    <property type="match status" value="1"/>
</dbReference>
<dbReference type="SMART" id="SM00443">
    <property type="entry name" value="G_patch"/>
    <property type="match status" value="1"/>
</dbReference>
<dbReference type="AlphaFoldDB" id="A0A8D7B9D5"/>
<evidence type="ECO:0000256" key="1">
    <source>
        <dbReference type="ARBA" id="ARBA00004123"/>
    </source>
</evidence>
<keyword evidence="2" id="KW-0694">RNA-binding</keyword>
<dbReference type="GO" id="GO:0005634">
    <property type="term" value="C:nucleus"/>
    <property type="evidence" value="ECO:0007669"/>
    <property type="project" value="UniProtKB-SubCell"/>
</dbReference>
<name>A0A8D7B9D5_MUSAM</name>
<evidence type="ECO:0000256" key="4">
    <source>
        <dbReference type="SAM" id="MobiDB-lite"/>
    </source>
</evidence>
<reference evidence="6" key="1">
    <citation type="submission" date="2021-03" db="EMBL/GenBank/DDBJ databases">
        <authorList>
            <consortium name="Genoscope - CEA"/>
            <person name="William W."/>
        </authorList>
    </citation>
    <scope>NUCLEOTIDE SEQUENCE</scope>
    <source>
        <strain evidence="6">Doubled-haploid Pahang</strain>
    </source>
</reference>